<gene>
    <name evidence="3" type="ordered locus">AM1_0879</name>
</gene>
<organism evidence="3 4">
    <name type="scientific">Acaryochloris marina (strain MBIC 11017)</name>
    <dbReference type="NCBI Taxonomy" id="329726"/>
    <lineage>
        <taxon>Bacteria</taxon>
        <taxon>Bacillati</taxon>
        <taxon>Cyanobacteriota</taxon>
        <taxon>Cyanophyceae</taxon>
        <taxon>Acaryochloridales</taxon>
        <taxon>Acaryochloridaceae</taxon>
        <taxon>Acaryochloris</taxon>
    </lineage>
</organism>
<reference evidence="3 4" key="1">
    <citation type="journal article" date="2008" name="Proc. Natl. Acad. Sci. U.S.A.">
        <title>Niche adaptation and genome expansion in the chlorophyll d-producing cyanobacterium Acaryochloris marina.</title>
        <authorList>
            <person name="Swingley W.D."/>
            <person name="Chen M."/>
            <person name="Cheung P.C."/>
            <person name="Conrad A.L."/>
            <person name="Dejesa L.C."/>
            <person name="Hao J."/>
            <person name="Honchak B.M."/>
            <person name="Karbach L.E."/>
            <person name="Kurdoglu A."/>
            <person name="Lahiri S."/>
            <person name="Mastrian S.D."/>
            <person name="Miyashita H."/>
            <person name="Page L."/>
            <person name="Ramakrishna P."/>
            <person name="Satoh S."/>
            <person name="Sattley W.M."/>
            <person name="Shimada Y."/>
            <person name="Taylor H.L."/>
            <person name="Tomo T."/>
            <person name="Tsuchiya T."/>
            <person name="Wang Z.T."/>
            <person name="Raymond J."/>
            <person name="Mimuro M."/>
            <person name="Blankenship R.E."/>
            <person name="Touchman J.W."/>
        </authorList>
    </citation>
    <scope>NUCLEOTIDE SEQUENCE [LARGE SCALE GENOMIC DNA]</scope>
    <source>
        <strain evidence="4">MBIC 11017</strain>
    </source>
</reference>
<evidence type="ECO:0000313" key="4">
    <source>
        <dbReference type="Proteomes" id="UP000000268"/>
    </source>
</evidence>
<dbReference type="AlphaFoldDB" id="B0BYN6"/>
<dbReference type="eggNOG" id="COG2161">
    <property type="taxonomic scope" value="Bacteria"/>
</dbReference>
<dbReference type="Proteomes" id="UP000000268">
    <property type="component" value="Chromosome"/>
</dbReference>
<accession>B0BYN6</accession>
<dbReference type="KEGG" id="amr:AM1_0879"/>
<dbReference type="HOGENOM" id="CLU_155837_3_0_3"/>
<dbReference type="Gene3D" id="3.40.1620.10">
    <property type="entry name" value="YefM-like domain"/>
    <property type="match status" value="1"/>
</dbReference>
<dbReference type="InterPro" id="IPR036165">
    <property type="entry name" value="YefM-like_sf"/>
</dbReference>
<dbReference type="InterPro" id="IPR006442">
    <property type="entry name" value="Antitoxin_Phd/YefM"/>
</dbReference>
<dbReference type="SUPFAM" id="SSF143120">
    <property type="entry name" value="YefM-like"/>
    <property type="match status" value="1"/>
</dbReference>
<evidence type="ECO:0000313" key="3">
    <source>
        <dbReference type="EMBL" id="ABW25921.1"/>
    </source>
</evidence>
<evidence type="ECO:0000256" key="1">
    <source>
        <dbReference type="ARBA" id="ARBA00009981"/>
    </source>
</evidence>
<protein>
    <recommendedName>
        <fullName evidence="2">Antitoxin</fullName>
    </recommendedName>
</protein>
<dbReference type="Gene3D" id="1.10.1220.170">
    <property type="match status" value="1"/>
</dbReference>
<evidence type="ECO:0000256" key="2">
    <source>
        <dbReference type="RuleBase" id="RU362080"/>
    </source>
</evidence>
<dbReference type="PANTHER" id="PTHR33713:SF6">
    <property type="entry name" value="ANTITOXIN YEFM"/>
    <property type="match status" value="1"/>
</dbReference>
<dbReference type="Pfam" id="PF02604">
    <property type="entry name" value="PhdYeFM_antitox"/>
    <property type="match status" value="1"/>
</dbReference>
<comment type="similarity">
    <text evidence="1 2">Belongs to the phD/YefM antitoxin family.</text>
</comment>
<name>B0BYN6_ACAM1</name>
<sequence>MLPKTLSYSQARANFAETLNDVEDNRSIVIVQRPNRPGVALIAADELSSMMETVHLLRSPANATRLFDAIARAEAGEGQPTTLDELTQELGFGEEEG</sequence>
<dbReference type="OrthoDB" id="2321886at2"/>
<dbReference type="InterPro" id="IPR051405">
    <property type="entry name" value="phD/YefM_antitoxin"/>
</dbReference>
<proteinExistence type="inferred from homology"/>
<dbReference type="STRING" id="329726.AM1_0879"/>
<comment type="function">
    <text evidence="2">Antitoxin component of a type II toxin-antitoxin (TA) system.</text>
</comment>
<dbReference type="RefSeq" id="WP_012161494.1">
    <property type="nucleotide sequence ID" value="NC_009925.1"/>
</dbReference>
<keyword evidence="4" id="KW-1185">Reference proteome</keyword>
<dbReference type="NCBIfam" id="TIGR01552">
    <property type="entry name" value="phd_fam"/>
    <property type="match status" value="1"/>
</dbReference>
<dbReference type="PANTHER" id="PTHR33713">
    <property type="entry name" value="ANTITOXIN YAFN-RELATED"/>
    <property type="match status" value="1"/>
</dbReference>
<dbReference type="EMBL" id="CP000828">
    <property type="protein sequence ID" value="ABW25921.1"/>
    <property type="molecule type" value="Genomic_DNA"/>
</dbReference>